<sequence length="72" mass="8410">MFSSQNLSGTATVDLANKIREDPLFNIMKKEKEQRKNLLTNPVKMKQLQELLKASLVKKSKKSKKEKKRKHK</sequence>
<dbReference type="EMBL" id="KK113666">
    <property type="protein sequence ID" value="KFM60737.1"/>
    <property type="molecule type" value="Genomic_DNA"/>
</dbReference>
<dbReference type="PANTHER" id="PTHR16196">
    <property type="entry name" value="CELL CYCLE CONTROL PROTEIN CWF25"/>
    <property type="match status" value="1"/>
</dbReference>
<keyword evidence="5" id="KW-0175">Coiled coil</keyword>
<evidence type="ECO:0000256" key="1">
    <source>
        <dbReference type="ARBA" id="ARBA00004123"/>
    </source>
</evidence>
<dbReference type="Proteomes" id="UP000054359">
    <property type="component" value="Unassembled WGS sequence"/>
</dbReference>
<dbReference type="GO" id="GO:0005684">
    <property type="term" value="C:U2-type spliceosomal complex"/>
    <property type="evidence" value="ECO:0007669"/>
    <property type="project" value="TreeGrafter"/>
</dbReference>
<keyword evidence="9" id="KW-1185">Reference proteome</keyword>
<dbReference type="InterPro" id="IPR051376">
    <property type="entry name" value="CWC25_splicing_factor"/>
</dbReference>
<dbReference type="GO" id="GO:0000398">
    <property type="term" value="P:mRNA splicing, via spliceosome"/>
    <property type="evidence" value="ECO:0007669"/>
    <property type="project" value="TreeGrafter"/>
</dbReference>
<keyword evidence="4" id="KW-0747">Spliceosome</keyword>
<name>A0A087T6J8_STEMI</name>
<dbReference type="STRING" id="407821.A0A087T6J8"/>
<evidence type="ECO:0000256" key="2">
    <source>
        <dbReference type="ARBA" id="ARBA00006695"/>
    </source>
</evidence>
<proteinExistence type="inferred from homology"/>
<organism evidence="8 9">
    <name type="scientific">Stegodyphus mimosarum</name>
    <name type="common">African social velvet spider</name>
    <dbReference type="NCBI Taxonomy" id="407821"/>
    <lineage>
        <taxon>Eukaryota</taxon>
        <taxon>Metazoa</taxon>
        <taxon>Ecdysozoa</taxon>
        <taxon>Arthropoda</taxon>
        <taxon>Chelicerata</taxon>
        <taxon>Arachnida</taxon>
        <taxon>Araneae</taxon>
        <taxon>Araneomorphae</taxon>
        <taxon>Entelegynae</taxon>
        <taxon>Eresoidea</taxon>
        <taxon>Eresidae</taxon>
        <taxon>Stegodyphus</taxon>
    </lineage>
</organism>
<accession>A0A087T6J8</accession>
<keyword evidence="3" id="KW-0507">mRNA processing</keyword>
<evidence type="ECO:0000313" key="9">
    <source>
        <dbReference type="Proteomes" id="UP000054359"/>
    </source>
</evidence>
<evidence type="ECO:0000256" key="3">
    <source>
        <dbReference type="ARBA" id="ARBA00022664"/>
    </source>
</evidence>
<comment type="similarity">
    <text evidence="2">Belongs to the CWC25 family.</text>
</comment>
<dbReference type="InterPro" id="IPR022209">
    <property type="entry name" value="CWC25"/>
</dbReference>
<dbReference type="Pfam" id="PF12542">
    <property type="entry name" value="CWC25"/>
    <property type="match status" value="1"/>
</dbReference>
<feature type="non-terminal residue" evidence="8">
    <location>
        <position position="72"/>
    </location>
</feature>
<evidence type="ECO:0000256" key="5">
    <source>
        <dbReference type="ARBA" id="ARBA00023054"/>
    </source>
</evidence>
<gene>
    <name evidence="8" type="ORF">X975_19838</name>
</gene>
<evidence type="ECO:0000256" key="4">
    <source>
        <dbReference type="ARBA" id="ARBA00022728"/>
    </source>
</evidence>
<protein>
    <submittedName>
        <fullName evidence="8">Pre-mRNA-splicing factor CWC25-like protein</fullName>
    </submittedName>
</protein>
<comment type="subcellular location">
    <subcellularLocation>
        <location evidence="1">Nucleus</location>
    </subcellularLocation>
</comment>
<evidence type="ECO:0000256" key="7">
    <source>
        <dbReference type="ARBA" id="ARBA00023242"/>
    </source>
</evidence>
<keyword evidence="7" id="KW-0539">Nucleus</keyword>
<keyword evidence="6" id="KW-0508">mRNA splicing</keyword>
<dbReference type="AlphaFoldDB" id="A0A087T6J8"/>
<dbReference type="PANTHER" id="PTHR16196:SF0">
    <property type="entry name" value="PRE-MRNA-SPLICING FACTOR CWC25 HOMOLOG"/>
    <property type="match status" value="1"/>
</dbReference>
<reference evidence="8 9" key="1">
    <citation type="submission" date="2013-11" db="EMBL/GenBank/DDBJ databases">
        <title>Genome sequencing of Stegodyphus mimosarum.</title>
        <authorList>
            <person name="Bechsgaard J."/>
        </authorList>
    </citation>
    <scope>NUCLEOTIDE SEQUENCE [LARGE SCALE GENOMIC DNA]</scope>
</reference>
<dbReference type="OrthoDB" id="21123at2759"/>
<evidence type="ECO:0000256" key="6">
    <source>
        <dbReference type="ARBA" id="ARBA00023187"/>
    </source>
</evidence>
<evidence type="ECO:0000313" key="8">
    <source>
        <dbReference type="EMBL" id="KFM60737.1"/>
    </source>
</evidence>